<sequence length="419" mass="49454">MVLEEVKPKEKFWRVRQTTEHICAPLSPEDYVVQPVVDVSPPKWHLGHTTWFFETFILIPYKKNYQPYDQNFGFIFNSYYESVGERLVRTNRGNLTRPALKEVMTYRQYVDEHMDSLLEDEVPEEVFNLLQLGLQHEQQHQELLFYDIKYILGHNPLLPAYLKQMNKQSLDAAEVKESDFLKIEEGVYQIGHQKDGFCFDNEKGVHKVFLHEYAIMDRLVTNGEYLQFVEDGGYNNFRFWLSDGWDWVNRESIEAPDYWYKKEGVWYYYSLKGGLQQLDLAAPVTHISYYEADAYAKWKDLRLPTEFEWEVAANIYSQDLNLGNFMESDHCNPTAKKGDNYQFLGDVWEWTSSAYLPYPYYEAPAGAVGEYNGKFMVNQMVLRGGSCATPANHVRTTYRNFFHPHLRWMFSGLRLAKYI</sequence>
<dbReference type="Gene3D" id="3.90.1580.10">
    <property type="entry name" value="paralog of FGE (formylglycine-generating enzyme)"/>
    <property type="match status" value="1"/>
</dbReference>
<dbReference type="InterPro" id="IPR017806">
    <property type="entry name" value="EgtB"/>
</dbReference>
<evidence type="ECO:0000256" key="3">
    <source>
        <dbReference type="ARBA" id="ARBA00037882"/>
    </source>
</evidence>
<dbReference type="PANTHER" id="PTHR23150">
    <property type="entry name" value="SULFATASE MODIFYING FACTOR 1, 2"/>
    <property type="match status" value="1"/>
</dbReference>
<comment type="caution">
    <text evidence="6">The sequence shown here is derived from an EMBL/GenBank/DDBJ whole genome shotgun (WGS) entry which is preliminary data.</text>
</comment>
<dbReference type="PANTHER" id="PTHR23150:SF36">
    <property type="entry name" value="HERCYNINE OXYGENASE"/>
    <property type="match status" value="1"/>
</dbReference>
<dbReference type="InterPro" id="IPR005532">
    <property type="entry name" value="SUMF_dom"/>
</dbReference>
<evidence type="ECO:0000256" key="2">
    <source>
        <dbReference type="ARBA" id="ARBA00023004"/>
    </source>
</evidence>
<accession>A0A937F7W1</accession>
<dbReference type="RefSeq" id="WP_202244433.1">
    <property type="nucleotide sequence ID" value="NZ_JAESIY010000005.1"/>
</dbReference>
<dbReference type="Pfam" id="PF03781">
    <property type="entry name" value="FGE-sulfatase"/>
    <property type="match status" value="2"/>
</dbReference>
<reference evidence="6" key="1">
    <citation type="submission" date="2021-01" db="EMBL/GenBank/DDBJ databases">
        <title>Fulvivirga kasyanovii gen. nov., sp nov., a novel member of the phylum Bacteroidetes isolated from seawater in a mussel farm.</title>
        <authorList>
            <person name="Zhao L.-H."/>
            <person name="Wang Z.-J."/>
        </authorList>
    </citation>
    <scope>NUCLEOTIDE SEQUENCE</scope>
    <source>
        <strain evidence="6">2943</strain>
    </source>
</reference>
<dbReference type="InterPro" id="IPR034660">
    <property type="entry name" value="DinB/YfiT-like"/>
</dbReference>
<evidence type="ECO:0000259" key="5">
    <source>
        <dbReference type="Pfam" id="PF12867"/>
    </source>
</evidence>
<feature type="domain" description="Sulfatase-modifying factor enzyme-like" evidence="4">
    <location>
        <begin position="340"/>
        <end position="417"/>
    </location>
</feature>
<evidence type="ECO:0000259" key="4">
    <source>
        <dbReference type="Pfam" id="PF03781"/>
    </source>
</evidence>
<feature type="domain" description="Sulfatase-modifying factor enzyme-like" evidence="4">
    <location>
        <begin position="178"/>
        <end position="315"/>
    </location>
</feature>
<evidence type="ECO:0000313" key="6">
    <source>
        <dbReference type="EMBL" id="MBL3656647.1"/>
    </source>
</evidence>
<comment type="pathway">
    <text evidence="3">Amino-acid biosynthesis; ergothioneine biosynthesis.</text>
</comment>
<proteinExistence type="predicted"/>
<organism evidence="6 7">
    <name type="scientific">Fulvivirga sediminis</name>
    <dbReference type="NCBI Taxonomy" id="2803949"/>
    <lineage>
        <taxon>Bacteria</taxon>
        <taxon>Pseudomonadati</taxon>
        <taxon>Bacteroidota</taxon>
        <taxon>Cytophagia</taxon>
        <taxon>Cytophagales</taxon>
        <taxon>Fulvivirgaceae</taxon>
        <taxon>Fulvivirga</taxon>
    </lineage>
</organism>
<dbReference type="Pfam" id="PF12867">
    <property type="entry name" value="DinB_2"/>
    <property type="match status" value="1"/>
</dbReference>
<dbReference type="GO" id="GO:0052699">
    <property type="term" value="P:ergothioneine biosynthetic process"/>
    <property type="evidence" value="ECO:0007669"/>
    <property type="project" value="InterPro"/>
</dbReference>
<keyword evidence="2" id="KW-0408">Iron</keyword>
<dbReference type="InterPro" id="IPR016187">
    <property type="entry name" value="CTDL_fold"/>
</dbReference>
<keyword evidence="7" id="KW-1185">Reference proteome</keyword>
<dbReference type="EMBL" id="JAESIY010000005">
    <property type="protein sequence ID" value="MBL3656647.1"/>
    <property type="molecule type" value="Genomic_DNA"/>
</dbReference>
<dbReference type="NCBIfam" id="TIGR03440">
    <property type="entry name" value="egtB_TIGR03440"/>
    <property type="match status" value="1"/>
</dbReference>
<evidence type="ECO:0000256" key="1">
    <source>
        <dbReference type="ARBA" id="ARBA00023002"/>
    </source>
</evidence>
<evidence type="ECO:0000313" key="7">
    <source>
        <dbReference type="Proteomes" id="UP000659388"/>
    </source>
</evidence>
<dbReference type="InterPro" id="IPR042095">
    <property type="entry name" value="SUMF_sf"/>
</dbReference>
<dbReference type="SUPFAM" id="SSF56436">
    <property type="entry name" value="C-type lectin-like"/>
    <property type="match status" value="1"/>
</dbReference>
<dbReference type="Proteomes" id="UP000659388">
    <property type="component" value="Unassembled WGS sequence"/>
</dbReference>
<name>A0A937F7W1_9BACT</name>
<dbReference type="InterPro" id="IPR051043">
    <property type="entry name" value="Sulfatase_Mod_Factor_Kinase"/>
</dbReference>
<dbReference type="AlphaFoldDB" id="A0A937F7W1"/>
<keyword evidence="1" id="KW-0560">Oxidoreductase</keyword>
<protein>
    <submittedName>
        <fullName evidence="6">Ergothioneine biosynthesis protein EgtB</fullName>
    </submittedName>
</protein>
<gene>
    <name evidence="6" type="primary">egtB</name>
    <name evidence="6" type="ORF">JL102_10930</name>
</gene>
<feature type="domain" description="DinB-like" evidence="5">
    <location>
        <begin position="14"/>
        <end position="142"/>
    </location>
</feature>
<dbReference type="InterPro" id="IPR024775">
    <property type="entry name" value="DinB-like"/>
</dbReference>
<dbReference type="SUPFAM" id="SSF109854">
    <property type="entry name" value="DinB/YfiT-like putative metalloenzymes"/>
    <property type="match status" value="1"/>
</dbReference>